<protein>
    <submittedName>
        <fullName evidence="1">Uncharacterized protein</fullName>
    </submittedName>
</protein>
<comment type="caution">
    <text evidence="1">The sequence shown here is derived from an EMBL/GenBank/DDBJ whole genome shotgun (WGS) entry which is preliminary data.</text>
</comment>
<sequence length="60" mass="6635">MWRTRAPASHATGASTATTGPANLVLLDACQNLFIVSGRIRAQPGRKYCSWPVFWRCERG</sequence>
<organism evidence="1 2">
    <name type="scientific">Peronospora matthiolae</name>
    <dbReference type="NCBI Taxonomy" id="2874970"/>
    <lineage>
        <taxon>Eukaryota</taxon>
        <taxon>Sar</taxon>
        <taxon>Stramenopiles</taxon>
        <taxon>Oomycota</taxon>
        <taxon>Peronosporomycetes</taxon>
        <taxon>Peronosporales</taxon>
        <taxon>Peronosporaceae</taxon>
        <taxon>Peronospora</taxon>
    </lineage>
</organism>
<dbReference type="Proteomes" id="UP001162060">
    <property type="component" value="Unassembled WGS sequence"/>
</dbReference>
<proteinExistence type="predicted"/>
<accession>A0AAV1VBR6</accession>
<gene>
    <name evidence="1" type="ORF">PM001_LOCUS28172</name>
</gene>
<reference evidence="1" key="1">
    <citation type="submission" date="2024-01" db="EMBL/GenBank/DDBJ databases">
        <authorList>
            <person name="Webb A."/>
        </authorList>
    </citation>
    <scope>NUCLEOTIDE SEQUENCE</scope>
    <source>
        <strain evidence="1">Pm1</strain>
    </source>
</reference>
<name>A0AAV1VBR6_9STRA</name>
<evidence type="ECO:0000313" key="2">
    <source>
        <dbReference type="Proteomes" id="UP001162060"/>
    </source>
</evidence>
<dbReference type="AlphaFoldDB" id="A0AAV1VBR6"/>
<evidence type="ECO:0000313" key="1">
    <source>
        <dbReference type="EMBL" id="CAK7943022.1"/>
    </source>
</evidence>
<dbReference type="EMBL" id="CAKLBY020000286">
    <property type="protein sequence ID" value="CAK7943022.1"/>
    <property type="molecule type" value="Genomic_DNA"/>
</dbReference>